<feature type="non-terminal residue" evidence="1">
    <location>
        <position position="1"/>
    </location>
</feature>
<comment type="caution">
    <text evidence="1">The sequence shown here is derived from an EMBL/GenBank/DDBJ whole genome shotgun (WGS) entry which is preliminary data.</text>
</comment>
<dbReference type="InterPro" id="IPR029044">
    <property type="entry name" value="Nucleotide-diphossugar_trans"/>
</dbReference>
<accession>A0A0F9BR88</accession>
<protein>
    <recommendedName>
        <fullName evidence="2">Glycosyltransferase 2-like domain-containing protein</fullName>
    </recommendedName>
</protein>
<evidence type="ECO:0000313" key="1">
    <source>
        <dbReference type="EMBL" id="KKL16387.1"/>
    </source>
</evidence>
<proteinExistence type="predicted"/>
<evidence type="ECO:0008006" key="2">
    <source>
        <dbReference type="Google" id="ProtNLM"/>
    </source>
</evidence>
<sequence>TKDQPMGLTNSWNLAYQHFKKFEYDNCILSNDDVRFPAGFSEGLVEGLKEFDLIAPLSNEPGIIWDSIHSPAHQEIRRYVDIKPNQNNADRIQQILSLRGRSGSFKRSNFINGFCLAFSTSIAKYTYDEQYLFNPANINVGNEYDLAERINGKGGKVGICKTSYVFHWKAKTAEKLNKNWGQPGDYRNQLWK</sequence>
<dbReference type="Gene3D" id="3.90.550.10">
    <property type="entry name" value="Spore Coat Polysaccharide Biosynthesis Protein SpsA, Chain A"/>
    <property type="match status" value="1"/>
</dbReference>
<name>A0A0F9BR88_9ZZZZ</name>
<dbReference type="EMBL" id="LAZR01039682">
    <property type="protein sequence ID" value="KKL16387.1"/>
    <property type="molecule type" value="Genomic_DNA"/>
</dbReference>
<dbReference type="AlphaFoldDB" id="A0A0F9BR88"/>
<gene>
    <name evidence="1" type="ORF">LCGC14_2496110</name>
</gene>
<organism evidence="1">
    <name type="scientific">marine sediment metagenome</name>
    <dbReference type="NCBI Taxonomy" id="412755"/>
    <lineage>
        <taxon>unclassified sequences</taxon>
        <taxon>metagenomes</taxon>
        <taxon>ecological metagenomes</taxon>
    </lineage>
</organism>
<reference evidence="1" key="1">
    <citation type="journal article" date="2015" name="Nature">
        <title>Complex archaea that bridge the gap between prokaryotes and eukaryotes.</title>
        <authorList>
            <person name="Spang A."/>
            <person name="Saw J.H."/>
            <person name="Jorgensen S.L."/>
            <person name="Zaremba-Niedzwiedzka K."/>
            <person name="Martijn J."/>
            <person name="Lind A.E."/>
            <person name="van Eijk R."/>
            <person name="Schleper C."/>
            <person name="Guy L."/>
            <person name="Ettema T.J."/>
        </authorList>
    </citation>
    <scope>NUCLEOTIDE SEQUENCE</scope>
</reference>
<dbReference type="SUPFAM" id="SSF53448">
    <property type="entry name" value="Nucleotide-diphospho-sugar transferases"/>
    <property type="match status" value="1"/>
</dbReference>